<organism evidence="1">
    <name type="scientific">hydrothermal vent metagenome</name>
    <dbReference type="NCBI Taxonomy" id="652676"/>
    <lineage>
        <taxon>unclassified sequences</taxon>
        <taxon>metagenomes</taxon>
        <taxon>ecological metagenomes</taxon>
    </lineage>
</organism>
<proteinExistence type="predicted"/>
<protein>
    <submittedName>
        <fullName evidence="1">Uncharacterized protein</fullName>
    </submittedName>
</protein>
<dbReference type="EMBL" id="FPHI01000032">
    <property type="protein sequence ID" value="SFV67772.1"/>
    <property type="molecule type" value="Genomic_DNA"/>
</dbReference>
<reference evidence="1" key="1">
    <citation type="submission" date="2016-10" db="EMBL/GenBank/DDBJ databases">
        <authorList>
            <person name="de Groot N.N."/>
        </authorList>
    </citation>
    <scope>NUCLEOTIDE SEQUENCE</scope>
</reference>
<name>A0A1W1CPY7_9ZZZZ</name>
<gene>
    <name evidence="1" type="ORF">MNB_SV-3-821</name>
</gene>
<evidence type="ECO:0000313" key="1">
    <source>
        <dbReference type="EMBL" id="SFV67772.1"/>
    </source>
</evidence>
<dbReference type="AlphaFoldDB" id="A0A1W1CPY7"/>
<sequence>MVPTPEQVEAMMIEKMGALPQSLNSAKAIDPRFLVEQAMSSKFSVQDEKNPFDPTKKYRVMNSHF</sequence>
<accession>A0A1W1CPY7</accession>